<evidence type="ECO:0000256" key="7">
    <source>
        <dbReference type="SAM" id="Phobius"/>
    </source>
</evidence>
<dbReference type="EMBL" id="NTFS01000098">
    <property type="protein sequence ID" value="PAX55248.1"/>
    <property type="molecule type" value="Genomic_DNA"/>
</dbReference>
<feature type="domain" description="L,D-TPase catalytic" evidence="8">
    <location>
        <begin position="89"/>
        <end position="231"/>
    </location>
</feature>
<dbReference type="PANTHER" id="PTHR36699">
    <property type="entry name" value="LD-TRANSPEPTIDASE"/>
    <property type="match status" value="1"/>
</dbReference>
<keyword evidence="4 6" id="KW-0573">Peptidoglycan synthesis</keyword>
<dbReference type="Proteomes" id="UP000218238">
    <property type="component" value="Unassembled WGS sequence"/>
</dbReference>
<dbReference type="GO" id="GO:0071555">
    <property type="term" value="P:cell wall organization"/>
    <property type="evidence" value="ECO:0007669"/>
    <property type="project" value="UniProtKB-UniRule"/>
</dbReference>
<dbReference type="GO" id="GO:0008360">
    <property type="term" value="P:regulation of cell shape"/>
    <property type="evidence" value="ECO:0007669"/>
    <property type="project" value="UniProtKB-UniRule"/>
</dbReference>
<dbReference type="PANTHER" id="PTHR36699:SF1">
    <property type="entry name" value="L,D-TRANSPEPTIDASE YAFK-RELATED"/>
    <property type="match status" value="1"/>
</dbReference>
<evidence type="ECO:0000256" key="2">
    <source>
        <dbReference type="ARBA" id="ARBA00022679"/>
    </source>
</evidence>
<dbReference type="Gene3D" id="2.40.440.10">
    <property type="entry name" value="L,D-transpeptidase catalytic domain-like"/>
    <property type="match status" value="1"/>
</dbReference>
<evidence type="ECO:0000256" key="6">
    <source>
        <dbReference type="PROSITE-ProRule" id="PRU01373"/>
    </source>
</evidence>
<organism evidence="9 10">
    <name type="scientific">Brunnivagina elsteri CCALA 953</name>
    <dbReference type="NCBI Taxonomy" id="987040"/>
    <lineage>
        <taxon>Bacteria</taxon>
        <taxon>Bacillati</taxon>
        <taxon>Cyanobacteriota</taxon>
        <taxon>Cyanophyceae</taxon>
        <taxon>Nostocales</taxon>
        <taxon>Calotrichaceae</taxon>
        <taxon>Brunnivagina</taxon>
    </lineage>
</organism>
<name>A0A2A2TJI3_9CYAN</name>
<dbReference type="InterPro" id="IPR038063">
    <property type="entry name" value="Transpep_catalytic_dom"/>
</dbReference>
<evidence type="ECO:0000313" key="9">
    <source>
        <dbReference type="EMBL" id="PAX55248.1"/>
    </source>
</evidence>
<feature type="active site" description="Nucleophile" evidence="6">
    <location>
        <position position="207"/>
    </location>
</feature>
<evidence type="ECO:0000256" key="5">
    <source>
        <dbReference type="ARBA" id="ARBA00023316"/>
    </source>
</evidence>
<proteinExistence type="predicted"/>
<sequence>MRYYRFLRKNSYVNFLIRIIVVLSAIPLLYVLLSHFGYVIPLTEIPAVLCIGGCRTQSAFHIPLQESQFLNDNQVLNKLINEPIDKSKTSILIEKSQHRLTLYYKKKPIKSYTVVFGKNSQGDKFYEGDYRTPEGILRIKDLYPHPKWSKFMWLDYPNTASWKKHLQEKTQGYINFFLPIGGEVGIHGVPQGSDEIIDKRENWTWGCPSLKNKDVDEIYEVVQKRTLVEILP</sequence>
<evidence type="ECO:0000259" key="8">
    <source>
        <dbReference type="PROSITE" id="PS52029"/>
    </source>
</evidence>
<dbReference type="GO" id="GO:0016740">
    <property type="term" value="F:transferase activity"/>
    <property type="evidence" value="ECO:0007669"/>
    <property type="project" value="UniProtKB-KW"/>
</dbReference>
<feature type="active site" description="Proton donor/acceptor" evidence="6">
    <location>
        <position position="187"/>
    </location>
</feature>
<keyword evidence="7" id="KW-1133">Transmembrane helix</keyword>
<dbReference type="UniPathway" id="UPA00219"/>
<dbReference type="CDD" id="cd16913">
    <property type="entry name" value="YkuD_like"/>
    <property type="match status" value="1"/>
</dbReference>
<dbReference type="Pfam" id="PF03734">
    <property type="entry name" value="YkuD"/>
    <property type="match status" value="1"/>
</dbReference>
<dbReference type="AlphaFoldDB" id="A0A2A2TJI3"/>
<keyword evidence="2" id="KW-0808">Transferase</keyword>
<gene>
    <name evidence="9" type="ORF">CK510_11105</name>
</gene>
<keyword evidence="7" id="KW-0472">Membrane</keyword>
<evidence type="ECO:0000256" key="4">
    <source>
        <dbReference type="ARBA" id="ARBA00022984"/>
    </source>
</evidence>
<evidence type="ECO:0000256" key="3">
    <source>
        <dbReference type="ARBA" id="ARBA00022960"/>
    </source>
</evidence>
<comment type="pathway">
    <text evidence="1 6">Cell wall biogenesis; peptidoglycan biosynthesis.</text>
</comment>
<reference evidence="9 10" key="1">
    <citation type="submission" date="2017-08" db="EMBL/GenBank/DDBJ databases">
        <title>Draft genome sequence of filamentous cyanobacterium Calothrix elsteri CCALA 953.</title>
        <authorList>
            <person name="Gagunashvili A.N."/>
            <person name="Elster J."/>
            <person name="Andresson O.S."/>
        </authorList>
    </citation>
    <scope>NUCLEOTIDE SEQUENCE [LARGE SCALE GENOMIC DNA]</scope>
    <source>
        <strain evidence="9 10">CCALA 953</strain>
    </source>
</reference>
<protein>
    <recommendedName>
        <fullName evidence="8">L,D-TPase catalytic domain-containing protein</fullName>
    </recommendedName>
</protein>
<feature type="transmembrane region" description="Helical" evidence="7">
    <location>
        <begin position="12"/>
        <end position="33"/>
    </location>
</feature>
<dbReference type="PROSITE" id="PS52029">
    <property type="entry name" value="LD_TPASE"/>
    <property type="match status" value="1"/>
</dbReference>
<keyword evidence="3 6" id="KW-0133">Cell shape</keyword>
<keyword evidence="5 6" id="KW-0961">Cell wall biogenesis/degradation</keyword>
<dbReference type="GO" id="GO:0009252">
    <property type="term" value="P:peptidoglycan biosynthetic process"/>
    <property type="evidence" value="ECO:0007669"/>
    <property type="project" value="UniProtKB-UniPathway"/>
</dbReference>
<comment type="caution">
    <text evidence="9">The sequence shown here is derived from an EMBL/GenBank/DDBJ whole genome shotgun (WGS) entry which is preliminary data.</text>
</comment>
<accession>A0A2A2TJI3</accession>
<keyword evidence="10" id="KW-1185">Reference proteome</keyword>
<evidence type="ECO:0000256" key="1">
    <source>
        <dbReference type="ARBA" id="ARBA00004752"/>
    </source>
</evidence>
<evidence type="ECO:0000313" key="10">
    <source>
        <dbReference type="Proteomes" id="UP000218238"/>
    </source>
</evidence>
<dbReference type="SUPFAM" id="SSF141523">
    <property type="entry name" value="L,D-transpeptidase catalytic domain-like"/>
    <property type="match status" value="1"/>
</dbReference>
<keyword evidence="7" id="KW-0812">Transmembrane</keyword>
<dbReference type="InterPro" id="IPR005490">
    <property type="entry name" value="LD_TPept_cat_dom"/>
</dbReference>
<dbReference type="OrthoDB" id="9809748at2"/>